<name>A0AA92TJC3_9BACT</name>
<reference evidence="3 4" key="1">
    <citation type="submission" date="2018-08" db="EMBL/GenBank/DDBJ databases">
        <title>A genome reference for cultivated species of the human gut microbiota.</title>
        <authorList>
            <person name="Zou Y."/>
            <person name="Xue W."/>
            <person name="Luo G."/>
        </authorList>
    </citation>
    <scope>NUCLEOTIDE SEQUENCE [LARGE SCALE GENOMIC DNA]</scope>
    <source>
        <strain evidence="3 4">AF22-1</strain>
    </source>
</reference>
<evidence type="ECO:0000313" key="2">
    <source>
        <dbReference type="EMBL" id="MCW4132512.1"/>
    </source>
</evidence>
<protein>
    <submittedName>
        <fullName evidence="3">Uncharacterized protein</fullName>
    </submittedName>
</protein>
<dbReference type="RefSeq" id="WP_119228237.1">
    <property type="nucleotide sequence ID" value="NZ_JAPDVE010000009.1"/>
</dbReference>
<comment type="caution">
    <text evidence="3">The sequence shown here is derived from an EMBL/GenBank/DDBJ whole genome shotgun (WGS) entry which is preliminary data.</text>
</comment>
<evidence type="ECO:0000313" key="4">
    <source>
        <dbReference type="Proteomes" id="UP000286113"/>
    </source>
</evidence>
<feature type="compositionally biased region" description="Gly residues" evidence="1">
    <location>
        <begin position="24"/>
        <end position="35"/>
    </location>
</feature>
<proteinExistence type="predicted"/>
<dbReference type="Proteomes" id="UP001209417">
    <property type="component" value="Unassembled WGS sequence"/>
</dbReference>
<dbReference type="EMBL" id="JAPDVG010000001">
    <property type="protein sequence ID" value="MCW4132512.1"/>
    <property type="molecule type" value="Genomic_DNA"/>
</dbReference>
<sequence length="62" mass="6425">MKKKEYISPAIQVFEMNTPCILAGSGGETGGGSTGSGISQEEWDSWGPGFGSNDPKYPGEGV</sequence>
<gene>
    <name evidence="3" type="ORF">DWX90_15105</name>
    <name evidence="2" type="ORF">ONT19_13160</name>
</gene>
<evidence type="ECO:0000313" key="3">
    <source>
        <dbReference type="EMBL" id="RGS44913.1"/>
    </source>
</evidence>
<organism evidence="3 4">
    <name type="scientific">Segatella copri</name>
    <dbReference type="NCBI Taxonomy" id="165179"/>
    <lineage>
        <taxon>Bacteria</taxon>
        <taxon>Pseudomonadati</taxon>
        <taxon>Bacteroidota</taxon>
        <taxon>Bacteroidia</taxon>
        <taxon>Bacteroidales</taxon>
        <taxon>Prevotellaceae</taxon>
        <taxon>Segatella</taxon>
    </lineage>
</organism>
<dbReference type="AlphaFoldDB" id="A0AA92TJC3"/>
<evidence type="ECO:0000256" key="1">
    <source>
        <dbReference type="SAM" id="MobiDB-lite"/>
    </source>
</evidence>
<dbReference type="EMBL" id="QRVN01000048">
    <property type="protein sequence ID" value="RGS44913.1"/>
    <property type="molecule type" value="Genomic_DNA"/>
</dbReference>
<accession>A0AA92TJC3</accession>
<reference evidence="2" key="2">
    <citation type="submission" date="2022-11" db="EMBL/GenBank/DDBJ databases">
        <title>Genomic repertoires linked with pathogenic potency of arthritogenic Prevotella copri isolated from the gut of rheumatoid arthritis patients.</title>
        <authorList>
            <person name="Nii T."/>
            <person name="Maeda Y."/>
            <person name="Motooka D."/>
            <person name="Naito M."/>
            <person name="Matsumoto Y."/>
            <person name="Ogawa T."/>
            <person name="Oguro-Igashira E."/>
            <person name="Kishikawa T."/>
            <person name="Yamashita M."/>
            <person name="Koizumi S."/>
            <person name="Kurakawa T."/>
            <person name="Okumura R."/>
            <person name="Kayama H."/>
            <person name="Murakami M."/>
            <person name="Sakaguchi T."/>
            <person name="Das B."/>
            <person name="Nakamura S."/>
            <person name="Okada Y."/>
            <person name="Kumanogoh A."/>
            <person name="Takeda K."/>
        </authorList>
    </citation>
    <scope>NUCLEOTIDE SEQUENCE</scope>
    <source>
        <strain evidence="2">H019-1</strain>
    </source>
</reference>
<dbReference type="Proteomes" id="UP000286113">
    <property type="component" value="Unassembled WGS sequence"/>
</dbReference>
<feature type="region of interest" description="Disordered" evidence="1">
    <location>
        <begin position="23"/>
        <end position="62"/>
    </location>
</feature>